<accession>A0A5S3PCC9</accession>
<keyword evidence="2" id="KW-1185">Reference proteome</keyword>
<protein>
    <submittedName>
        <fullName evidence="1">Uncharacterized protein</fullName>
    </submittedName>
</protein>
<sequence>MKTNLILYCCIFFISTFGFTQYSIESDTLIFEYDESYFSTYEHTPDSYFIADLPLGNGFYLKYEKGFSSLQSAELLNFRDFVYQFKKKYTSNVYANLDVDLFIDYLGNKSVFLKKGDGHIQVVPTVEVE</sequence>
<evidence type="ECO:0000313" key="1">
    <source>
        <dbReference type="EMBL" id="TMM51519.1"/>
    </source>
</evidence>
<dbReference type="Proteomes" id="UP000310314">
    <property type="component" value="Unassembled WGS sequence"/>
</dbReference>
<dbReference type="RefSeq" id="WP_138660166.1">
    <property type="nucleotide sequence ID" value="NZ_VATY01000008.1"/>
</dbReference>
<organism evidence="1 2">
    <name type="scientific">Maribacter algarum</name>
    <name type="common">ex Zhang et al. 2020</name>
    <dbReference type="NCBI Taxonomy" id="2578118"/>
    <lineage>
        <taxon>Bacteria</taxon>
        <taxon>Pseudomonadati</taxon>
        <taxon>Bacteroidota</taxon>
        <taxon>Flavobacteriia</taxon>
        <taxon>Flavobacteriales</taxon>
        <taxon>Flavobacteriaceae</taxon>
        <taxon>Maribacter</taxon>
    </lineage>
</organism>
<evidence type="ECO:0000313" key="2">
    <source>
        <dbReference type="Proteomes" id="UP000310314"/>
    </source>
</evidence>
<dbReference type="EMBL" id="VATY01000008">
    <property type="protein sequence ID" value="TMM51519.1"/>
    <property type="molecule type" value="Genomic_DNA"/>
</dbReference>
<dbReference type="AlphaFoldDB" id="A0A5S3PCC9"/>
<reference evidence="1 2" key="1">
    <citation type="submission" date="2019-05" db="EMBL/GenBank/DDBJ databases">
        <authorList>
            <person name="Zhang J.-Y."/>
            <person name="Feg X."/>
            <person name="Du Z.-J."/>
        </authorList>
    </citation>
    <scope>NUCLEOTIDE SEQUENCE [LARGE SCALE GENOMIC DNA]</scope>
    <source>
        <strain evidence="1 2">RZ26</strain>
    </source>
</reference>
<proteinExistence type="predicted"/>
<gene>
    <name evidence="1" type="ORF">FEE95_21770</name>
</gene>
<comment type="caution">
    <text evidence="1">The sequence shown here is derived from an EMBL/GenBank/DDBJ whole genome shotgun (WGS) entry which is preliminary data.</text>
</comment>
<name>A0A5S3PCC9_9FLAO</name>